<evidence type="ECO:0000313" key="8">
    <source>
        <dbReference type="EMBL" id="HHP05044.1"/>
    </source>
</evidence>
<gene>
    <name evidence="8" type="ORF">ENM88_04760</name>
</gene>
<sequence>MMLDTGPLHPELSWEDVELVAAGGVSVYEPRSRWLWSRLAGAVELQQELANLPLSERLEAIGLLGEAWREKLESGRLEWVKEELAKATGYSRAIVDLEVEFVTEVLNPRNIVKALDTALVGGSRSLEEPVEVAAGEYVRNLPAGPVLVIGSGNSIIPPLIPATLSLVIGNFTILRPSLANFREVREVFSPLHSLPLDTPLKRALLVSYYAHESGNFRELLERGQLGVVNYWGGEPGRTAVARMLAGNPYRPRFVVNGPMTGFAIVDSSSSTWEVAEKLAFEMVFYEQQLCSSPTQAAFVGSNEEVLDFVEKLASALEKLGREYPVQLESLSYPLFVLRRSLELAGVRVYASSDPSNPWTVVVSSGKSALGKVPQNALLPLHARRRFLEIVRVDSLQEALGLVASLPSNPAYQGVDRVQTLSVAVSQDAFKEITRNLHRIGVYRVVPLGESYLRTPAEPYDGLFLPSALSYTVYVRVRGA</sequence>
<name>A0A7J3X7A9_THEPE</name>
<evidence type="ECO:0000256" key="3">
    <source>
        <dbReference type="ARBA" id="ARBA00010915"/>
    </source>
</evidence>
<evidence type="ECO:0000256" key="7">
    <source>
        <dbReference type="ARBA" id="ARBA00049412"/>
    </source>
</evidence>
<comment type="caution">
    <text evidence="8">The sequence shown here is derived from an EMBL/GenBank/DDBJ whole genome shotgun (WGS) entry which is preliminary data.</text>
</comment>
<evidence type="ECO:0000256" key="5">
    <source>
        <dbReference type="ARBA" id="ARBA00022857"/>
    </source>
</evidence>
<dbReference type="AlphaFoldDB" id="A0A7J3X7A9"/>
<dbReference type="Gene3D" id="3.40.605.10">
    <property type="entry name" value="Aldehyde Dehydrogenase, Chain A, domain 1"/>
    <property type="match status" value="1"/>
</dbReference>
<dbReference type="GO" id="GO:0003995">
    <property type="term" value="F:acyl-CoA dehydrogenase activity"/>
    <property type="evidence" value="ECO:0007669"/>
    <property type="project" value="InterPro"/>
</dbReference>
<proteinExistence type="inferred from homology"/>
<evidence type="ECO:0000256" key="1">
    <source>
        <dbReference type="ARBA" id="ARBA00003277"/>
    </source>
</evidence>
<comment type="pathway">
    <text evidence="2">Lipid metabolism; fatty acid reduction for biolumincescence.</text>
</comment>
<keyword evidence="6" id="KW-0455">Luminescence</keyword>
<comment type="catalytic activity">
    <reaction evidence="7">
        <text>a long-chain fatty aldehyde + NADP(+) + CoA = a long-chain fatty acyl-CoA + NADPH + H(+)</text>
        <dbReference type="Rhea" id="RHEA:15437"/>
        <dbReference type="ChEBI" id="CHEBI:15378"/>
        <dbReference type="ChEBI" id="CHEBI:17176"/>
        <dbReference type="ChEBI" id="CHEBI:57287"/>
        <dbReference type="ChEBI" id="CHEBI:57783"/>
        <dbReference type="ChEBI" id="CHEBI:58349"/>
        <dbReference type="ChEBI" id="CHEBI:83139"/>
        <dbReference type="EC" id="1.2.1.50"/>
    </reaction>
</comment>
<comment type="similarity">
    <text evidence="3">Belongs to the LuxC family.</text>
</comment>
<dbReference type="EMBL" id="DRZM01000146">
    <property type="protein sequence ID" value="HHP05044.1"/>
    <property type="molecule type" value="Genomic_DNA"/>
</dbReference>
<dbReference type="Gene3D" id="3.40.309.10">
    <property type="entry name" value="Aldehyde Dehydrogenase, Chain A, domain 2"/>
    <property type="match status" value="1"/>
</dbReference>
<dbReference type="EC" id="1.2.1.50" evidence="4"/>
<accession>A0A7J3X7A9</accession>
<dbReference type="InterPro" id="IPR008670">
    <property type="entry name" value="CoA_reduct_LuxC"/>
</dbReference>
<keyword evidence="5" id="KW-0521">NADP</keyword>
<dbReference type="SUPFAM" id="SSF53720">
    <property type="entry name" value="ALDH-like"/>
    <property type="match status" value="1"/>
</dbReference>
<dbReference type="InterPro" id="IPR016161">
    <property type="entry name" value="Ald_DH/histidinol_DH"/>
</dbReference>
<evidence type="ECO:0000256" key="6">
    <source>
        <dbReference type="ARBA" id="ARBA00023223"/>
    </source>
</evidence>
<organism evidence="8">
    <name type="scientific">Thermofilum pendens</name>
    <dbReference type="NCBI Taxonomy" id="2269"/>
    <lineage>
        <taxon>Archaea</taxon>
        <taxon>Thermoproteota</taxon>
        <taxon>Thermoprotei</taxon>
        <taxon>Thermofilales</taxon>
        <taxon>Thermofilaceae</taxon>
        <taxon>Thermofilum</taxon>
    </lineage>
</organism>
<protein>
    <recommendedName>
        <fullName evidence="4">long-chain-fatty-acyl-CoA reductase</fullName>
        <ecNumber evidence="4">1.2.1.50</ecNumber>
    </recommendedName>
</protein>
<evidence type="ECO:0000256" key="4">
    <source>
        <dbReference type="ARBA" id="ARBA00013020"/>
    </source>
</evidence>
<dbReference type="InterPro" id="IPR016162">
    <property type="entry name" value="Ald_DH_N"/>
</dbReference>
<dbReference type="GO" id="GO:0016620">
    <property type="term" value="F:oxidoreductase activity, acting on the aldehyde or oxo group of donors, NAD or NADP as acceptor"/>
    <property type="evidence" value="ECO:0007669"/>
    <property type="project" value="InterPro"/>
</dbReference>
<dbReference type="Pfam" id="PF05893">
    <property type="entry name" value="LuxC"/>
    <property type="match status" value="1"/>
</dbReference>
<dbReference type="UniPathway" id="UPA00569"/>
<dbReference type="InterPro" id="IPR016163">
    <property type="entry name" value="Ald_DH_C"/>
</dbReference>
<comment type="function">
    <text evidence="1">LuxC is the fatty acid reductase enzyme responsible for synthesis of the aldehyde substrate for the luminescent reaction catalyzed by luciferase.</text>
</comment>
<dbReference type="GO" id="GO:0008218">
    <property type="term" value="P:bioluminescence"/>
    <property type="evidence" value="ECO:0007669"/>
    <property type="project" value="UniProtKB-KW"/>
</dbReference>
<reference evidence="8" key="1">
    <citation type="journal article" date="2020" name="mSystems">
        <title>Genome- and Community-Level Interaction Insights into Carbon Utilization and Element Cycling Functions of Hydrothermarchaeota in Hydrothermal Sediment.</title>
        <authorList>
            <person name="Zhou Z."/>
            <person name="Liu Y."/>
            <person name="Xu W."/>
            <person name="Pan J."/>
            <person name="Luo Z.H."/>
            <person name="Li M."/>
        </authorList>
    </citation>
    <scope>NUCLEOTIDE SEQUENCE [LARGE SCALE GENOMIC DNA]</scope>
    <source>
        <strain evidence="8">SpSt-1125</strain>
    </source>
</reference>
<evidence type="ECO:0000256" key="2">
    <source>
        <dbReference type="ARBA" id="ARBA00004908"/>
    </source>
</evidence>